<reference evidence="1" key="1">
    <citation type="journal article" date="2015" name="Nature">
        <title>Complex archaea that bridge the gap between prokaryotes and eukaryotes.</title>
        <authorList>
            <person name="Spang A."/>
            <person name="Saw J.H."/>
            <person name="Jorgensen S.L."/>
            <person name="Zaremba-Niedzwiedzka K."/>
            <person name="Martijn J."/>
            <person name="Lind A.E."/>
            <person name="van Eijk R."/>
            <person name="Schleper C."/>
            <person name="Guy L."/>
            <person name="Ettema T.J."/>
        </authorList>
    </citation>
    <scope>NUCLEOTIDE SEQUENCE</scope>
</reference>
<organism evidence="1">
    <name type="scientific">marine sediment metagenome</name>
    <dbReference type="NCBI Taxonomy" id="412755"/>
    <lineage>
        <taxon>unclassified sequences</taxon>
        <taxon>metagenomes</taxon>
        <taxon>ecological metagenomes</taxon>
    </lineage>
</organism>
<evidence type="ECO:0000313" key="1">
    <source>
        <dbReference type="EMBL" id="KKL16292.1"/>
    </source>
</evidence>
<comment type="caution">
    <text evidence="1">The sequence shown here is derived from an EMBL/GenBank/DDBJ whole genome shotgun (WGS) entry which is preliminary data.</text>
</comment>
<accession>A0A0F9BR11</accession>
<dbReference type="EMBL" id="LAZR01039721">
    <property type="protein sequence ID" value="KKL16292.1"/>
    <property type="molecule type" value="Genomic_DNA"/>
</dbReference>
<name>A0A0F9BR11_9ZZZZ</name>
<sequence>MNYPNRKNYPSNWGYQRELRKWRVWNRERIARLEVKDERDKVQAQIRQQDCWI</sequence>
<gene>
    <name evidence="1" type="ORF">LCGC14_2497070</name>
</gene>
<proteinExistence type="predicted"/>
<dbReference type="AlphaFoldDB" id="A0A0F9BR11"/>
<protein>
    <submittedName>
        <fullName evidence="1">Uncharacterized protein</fullName>
    </submittedName>
</protein>